<sequence length="145" mass="16721">MSTPLDHARHNKKACEYLSSANEFPDWVVTTAFYCTMHYAQAIIFPHQENGVIYKNLDEYFDKNKRVGDTKHGVTLNLVRKLHFAISEKYRQLKDVAHTARYNDYQLPSVVVSKMRRHQKAIEEYCEQMCSGNASQNSSTAILSS</sequence>
<evidence type="ECO:0000313" key="2">
    <source>
        <dbReference type="Proteomes" id="UP000812270"/>
    </source>
</evidence>
<comment type="caution">
    <text evidence="1">The sequence shown here is derived from an EMBL/GenBank/DDBJ whole genome shotgun (WGS) entry which is preliminary data.</text>
</comment>
<dbReference type="EMBL" id="JAHSPG010000008">
    <property type="protein sequence ID" value="MBV4357878.1"/>
    <property type="molecule type" value="Genomic_DNA"/>
</dbReference>
<dbReference type="Proteomes" id="UP000812270">
    <property type="component" value="Unassembled WGS sequence"/>
</dbReference>
<evidence type="ECO:0000313" key="1">
    <source>
        <dbReference type="EMBL" id="MBV4357878.1"/>
    </source>
</evidence>
<dbReference type="RefSeq" id="WP_217791530.1">
    <property type="nucleotide sequence ID" value="NZ_JAHSPG010000008.1"/>
</dbReference>
<dbReference type="AlphaFoldDB" id="A0A9E2S767"/>
<accession>A0A9E2S767</accession>
<reference evidence="1" key="1">
    <citation type="submission" date="2021-06" db="EMBL/GenBank/DDBJ databases">
        <authorList>
            <person name="Huq M.A."/>
        </authorList>
    </citation>
    <scope>NUCLEOTIDE SEQUENCE</scope>
    <source>
        <strain evidence="1">MAH-26</strain>
    </source>
</reference>
<gene>
    <name evidence="1" type="ORF">KTO63_12010</name>
</gene>
<organism evidence="1 2">
    <name type="scientific">Pinibacter aurantiacus</name>
    <dbReference type="NCBI Taxonomy" id="2851599"/>
    <lineage>
        <taxon>Bacteria</taxon>
        <taxon>Pseudomonadati</taxon>
        <taxon>Bacteroidota</taxon>
        <taxon>Chitinophagia</taxon>
        <taxon>Chitinophagales</taxon>
        <taxon>Chitinophagaceae</taxon>
        <taxon>Pinibacter</taxon>
    </lineage>
</organism>
<evidence type="ECO:0008006" key="3">
    <source>
        <dbReference type="Google" id="ProtNLM"/>
    </source>
</evidence>
<protein>
    <recommendedName>
        <fullName evidence="3">HEPN domain-containing protein</fullName>
    </recommendedName>
</protein>
<name>A0A9E2S767_9BACT</name>
<proteinExistence type="predicted"/>
<keyword evidence="2" id="KW-1185">Reference proteome</keyword>